<feature type="region of interest" description="Disordered" evidence="1">
    <location>
        <begin position="504"/>
        <end position="586"/>
    </location>
</feature>
<proteinExistence type="predicted"/>
<dbReference type="SUPFAM" id="SSF140459">
    <property type="entry name" value="PE/PPE dimer-like"/>
    <property type="match status" value="1"/>
</dbReference>
<dbReference type="EMBL" id="LZSY01000065">
    <property type="protein sequence ID" value="OBB92893.1"/>
    <property type="molecule type" value="Genomic_DNA"/>
</dbReference>
<evidence type="ECO:0000313" key="2">
    <source>
        <dbReference type="EMBL" id="OBB92893.1"/>
    </source>
</evidence>
<evidence type="ECO:0008006" key="4">
    <source>
        <dbReference type="Google" id="ProtNLM"/>
    </source>
</evidence>
<feature type="compositionally biased region" description="Basic and acidic residues" evidence="1">
    <location>
        <begin position="537"/>
        <end position="548"/>
    </location>
</feature>
<reference evidence="3" key="1">
    <citation type="submission" date="2016-06" db="EMBL/GenBank/DDBJ databases">
        <authorList>
            <person name="Sutton G."/>
            <person name="Brinkac L."/>
            <person name="Sanka R."/>
            <person name="Adams M."/>
            <person name="Lau E."/>
            <person name="Mehaffy C."/>
            <person name="Tameris M."/>
            <person name="Hatherill M."/>
            <person name="Hanekom W."/>
            <person name="Mahomed H."/>
            <person name="Mcshane H."/>
        </authorList>
    </citation>
    <scope>NUCLEOTIDE SEQUENCE [LARGE SCALE GENOMIC DNA]</scope>
    <source>
        <strain evidence="3">852002-10433_SCH5171157</strain>
    </source>
</reference>
<dbReference type="Gene3D" id="1.20.1260.20">
    <property type="entry name" value="PPE superfamily"/>
    <property type="match status" value="1"/>
</dbReference>
<feature type="compositionally biased region" description="Low complexity" evidence="1">
    <location>
        <begin position="361"/>
        <end position="375"/>
    </location>
</feature>
<dbReference type="AlphaFoldDB" id="A0A1A0W983"/>
<feature type="region of interest" description="Disordered" evidence="1">
    <location>
        <begin position="426"/>
        <end position="481"/>
    </location>
</feature>
<sequence length="586" mass="57062">MGDTVIQVDDDGLARDGAGLCSSAQPGPSGVSCAPAAEDATSVAMAGLLNGWNATVSALLDHAAKHREIGGIAVAGSGRTIAAADEENAAAIRSVVGGASAPAPSASAPADVPMIAPPSLPALPFLPGAPPPMTGEQIAQYVHGGPGADSVRNLASSWRSSVAPAVSKTADETYRYAAEVDQHWEDDGRQQAGANVFEHAEWLSSPMHDHVIALADRADEYASHIDELRNATPTPEEFSELRNQVNNGMAIYRASNGLNAAPLVAATAKLAEKQGQAIDAYTTYTAAASTTAGSAPTPPPPAPAIVRGGPIQSMHSSKSPGAPKDPKDDKVASSAGTEDGPGAGGKDPLSDVAGKAVASDAAVPPGTPEGVAAAATPTTAPGMAANVAGTIVGAITGTASQLAGGLPGSGGGSMLPNALSGLSSALPAMTGGMPQSGSPSMPSDMGAGGGSPSDDLGLDDFGTGGTTPASSGGPGGGGGAPVSGAGPAVGYASPVSAAPAPPISAASTPGVATGSAGGPMGGMFPPMMGGLGGDGAAAERNKDNDRRVVLRPAANSEPVFGAVERKRSTRRASSAASEKGNNDNND</sequence>
<gene>
    <name evidence="2" type="ORF">A5779_21255</name>
</gene>
<evidence type="ECO:0000313" key="3">
    <source>
        <dbReference type="Proteomes" id="UP000094008"/>
    </source>
</evidence>
<accession>A0A1A0W983</accession>
<feature type="region of interest" description="Disordered" evidence="1">
    <location>
        <begin position="290"/>
        <end position="375"/>
    </location>
</feature>
<feature type="compositionally biased region" description="Low complexity" evidence="1">
    <location>
        <begin position="504"/>
        <end position="514"/>
    </location>
</feature>
<dbReference type="Proteomes" id="UP000094008">
    <property type="component" value="Unassembled WGS sequence"/>
</dbReference>
<comment type="caution">
    <text evidence="2">The sequence shown here is derived from an EMBL/GenBank/DDBJ whole genome shotgun (WGS) entry which is preliminary data.</text>
</comment>
<evidence type="ECO:0000256" key="1">
    <source>
        <dbReference type="SAM" id="MobiDB-lite"/>
    </source>
</evidence>
<name>A0A1A0W983_MYCPR</name>
<dbReference type="InterPro" id="IPR038332">
    <property type="entry name" value="PPE_sf"/>
</dbReference>
<feature type="compositionally biased region" description="Gly residues" evidence="1">
    <location>
        <begin position="472"/>
        <end position="481"/>
    </location>
</feature>
<organism evidence="2 3">
    <name type="scientific">Mycolicibacterium peregrinum</name>
    <name type="common">Mycobacterium peregrinum</name>
    <dbReference type="NCBI Taxonomy" id="43304"/>
    <lineage>
        <taxon>Bacteria</taxon>
        <taxon>Bacillati</taxon>
        <taxon>Actinomycetota</taxon>
        <taxon>Actinomycetes</taxon>
        <taxon>Mycobacteriales</taxon>
        <taxon>Mycobacteriaceae</taxon>
        <taxon>Mycolicibacterium</taxon>
    </lineage>
</organism>
<feature type="compositionally biased region" description="Low complexity" evidence="1">
    <location>
        <begin position="452"/>
        <end position="471"/>
    </location>
</feature>
<protein>
    <recommendedName>
        <fullName evidence="4">PPE family domain-containing protein</fullName>
    </recommendedName>
</protein>
<feature type="compositionally biased region" description="Low complexity" evidence="1">
    <location>
        <begin position="431"/>
        <end position="445"/>
    </location>
</feature>